<evidence type="ECO:0000256" key="4">
    <source>
        <dbReference type="ARBA" id="ARBA00022448"/>
    </source>
</evidence>
<evidence type="ECO:0000313" key="9">
    <source>
        <dbReference type="Proteomes" id="UP000646776"/>
    </source>
</evidence>
<organism evidence="8 9">
    <name type="scientific">Streptomyces phaeofaciens</name>
    <dbReference type="NCBI Taxonomy" id="68254"/>
    <lineage>
        <taxon>Bacteria</taxon>
        <taxon>Bacillati</taxon>
        <taxon>Actinomycetota</taxon>
        <taxon>Actinomycetes</taxon>
        <taxon>Kitasatosporales</taxon>
        <taxon>Streptomycetaceae</taxon>
        <taxon>Streptomyces</taxon>
    </lineage>
</organism>
<keyword evidence="6" id="KW-0592">Phosphate transport</keyword>
<evidence type="ECO:0000256" key="5">
    <source>
        <dbReference type="ARBA" id="ARBA00022490"/>
    </source>
</evidence>
<sequence length="285" mass="31233">MTETDAYRADRGTVGFAAPVQRLVGIGSDRGEWPVLAPRNPENHVREGSLMRDAYHEELDSIGDSLVEMARLVGSAIGRATTAILDSDLKLAESVIEADQKVDELQHDLEAKAIALLARQQPVATDLRIVVTSLRMSADLERSGDLAQHVAKLARLRFPNRAVPQDLHATILEMGQLAQRLMAKAAEVVITKDVDLALQLESDDDAMDLLHRALFQHLLDDRWKHGIETAVDVTLLGRYYERFADHAVAVAKRVVFLVTGEHADELQPDIQPDIQPAPAPGGDGA</sequence>
<dbReference type="InterPro" id="IPR026022">
    <property type="entry name" value="PhoU_dom"/>
</dbReference>
<feature type="domain" description="PhoU" evidence="7">
    <location>
        <begin position="66"/>
        <end position="153"/>
    </location>
</feature>
<dbReference type="FunFam" id="1.20.58.220:FF:000004">
    <property type="entry name" value="Phosphate-specific transport system accessory protein PhoU"/>
    <property type="match status" value="1"/>
</dbReference>
<keyword evidence="5" id="KW-0963">Cytoplasm</keyword>
<evidence type="ECO:0000259" key="7">
    <source>
        <dbReference type="Pfam" id="PF01895"/>
    </source>
</evidence>
<comment type="caution">
    <text evidence="8">The sequence shown here is derived from an EMBL/GenBank/DDBJ whole genome shotgun (WGS) entry which is preliminary data.</text>
</comment>
<dbReference type="InterPro" id="IPR038078">
    <property type="entry name" value="PhoU-like_sf"/>
</dbReference>
<comment type="similarity">
    <text evidence="2">Belongs to the PhoU family.</text>
</comment>
<dbReference type="GO" id="GO:0006817">
    <property type="term" value="P:phosphate ion transport"/>
    <property type="evidence" value="ECO:0007669"/>
    <property type="project" value="UniProtKB-KW"/>
</dbReference>
<protein>
    <submittedName>
        <fullName evidence="8">Phosphate transport system regulatory protein PhoU</fullName>
    </submittedName>
</protein>
<reference evidence="8" key="2">
    <citation type="submission" date="2020-09" db="EMBL/GenBank/DDBJ databases">
        <authorList>
            <person name="Sun Q."/>
            <person name="Ohkuma M."/>
        </authorList>
    </citation>
    <scope>NUCLEOTIDE SEQUENCE</scope>
    <source>
        <strain evidence="8">JCM 4125</strain>
    </source>
</reference>
<dbReference type="GO" id="GO:0005737">
    <property type="term" value="C:cytoplasm"/>
    <property type="evidence" value="ECO:0007669"/>
    <property type="project" value="UniProtKB-SubCell"/>
</dbReference>
<accession>A0A918M0I4</accession>
<evidence type="ECO:0000256" key="1">
    <source>
        <dbReference type="ARBA" id="ARBA00004496"/>
    </source>
</evidence>
<dbReference type="GO" id="GO:0030643">
    <property type="term" value="P:intracellular phosphate ion homeostasis"/>
    <property type="evidence" value="ECO:0007669"/>
    <property type="project" value="InterPro"/>
</dbReference>
<dbReference type="InterPro" id="IPR028366">
    <property type="entry name" value="PhoU"/>
</dbReference>
<dbReference type="PANTHER" id="PTHR42930">
    <property type="entry name" value="PHOSPHATE-SPECIFIC TRANSPORT SYSTEM ACCESSORY PROTEIN PHOU"/>
    <property type="match status" value="1"/>
</dbReference>
<comment type="subcellular location">
    <subcellularLocation>
        <location evidence="1">Cytoplasm</location>
    </subcellularLocation>
</comment>
<feature type="domain" description="PhoU" evidence="7">
    <location>
        <begin position="171"/>
        <end position="254"/>
    </location>
</feature>
<comment type="subunit">
    <text evidence="3">Homodimer.</text>
</comment>
<keyword evidence="4" id="KW-0813">Transport</keyword>
<dbReference type="Pfam" id="PF01895">
    <property type="entry name" value="PhoU"/>
    <property type="match status" value="2"/>
</dbReference>
<name>A0A918M0I4_9ACTN</name>
<reference evidence="8" key="1">
    <citation type="journal article" date="2014" name="Int. J. Syst. Evol. Microbiol.">
        <title>Complete genome sequence of Corynebacterium casei LMG S-19264T (=DSM 44701T), isolated from a smear-ripened cheese.</title>
        <authorList>
            <consortium name="US DOE Joint Genome Institute (JGI-PGF)"/>
            <person name="Walter F."/>
            <person name="Albersmeier A."/>
            <person name="Kalinowski J."/>
            <person name="Ruckert C."/>
        </authorList>
    </citation>
    <scope>NUCLEOTIDE SEQUENCE</scope>
    <source>
        <strain evidence="8">JCM 4125</strain>
    </source>
</reference>
<dbReference type="Gene3D" id="1.20.58.220">
    <property type="entry name" value="Phosphate transport system protein phou homolog 2, domain 2"/>
    <property type="match status" value="1"/>
</dbReference>
<gene>
    <name evidence="8" type="ORF">GCM10010226_74910</name>
</gene>
<dbReference type="AlphaFoldDB" id="A0A918M0I4"/>
<dbReference type="GO" id="GO:0045936">
    <property type="term" value="P:negative regulation of phosphate metabolic process"/>
    <property type="evidence" value="ECO:0007669"/>
    <property type="project" value="InterPro"/>
</dbReference>
<evidence type="ECO:0000256" key="6">
    <source>
        <dbReference type="ARBA" id="ARBA00022592"/>
    </source>
</evidence>
<dbReference type="NCBIfam" id="TIGR02135">
    <property type="entry name" value="phoU_full"/>
    <property type="match status" value="1"/>
</dbReference>
<dbReference type="SUPFAM" id="SSF109755">
    <property type="entry name" value="PhoU-like"/>
    <property type="match status" value="1"/>
</dbReference>
<proteinExistence type="inferred from homology"/>
<evidence type="ECO:0000256" key="3">
    <source>
        <dbReference type="ARBA" id="ARBA00011738"/>
    </source>
</evidence>
<evidence type="ECO:0000256" key="2">
    <source>
        <dbReference type="ARBA" id="ARBA00008107"/>
    </source>
</evidence>
<evidence type="ECO:0000313" key="8">
    <source>
        <dbReference type="EMBL" id="GGT85362.1"/>
    </source>
</evidence>
<dbReference type="EMBL" id="BMSA01000031">
    <property type="protein sequence ID" value="GGT85362.1"/>
    <property type="molecule type" value="Genomic_DNA"/>
</dbReference>
<dbReference type="Proteomes" id="UP000646776">
    <property type="component" value="Unassembled WGS sequence"/>
</dbReference>
<keyword evidence="9" id="KW-1185">Reference proteome</keyword>
<dbReference type="PANTHER" id="PTHR42930:SF3">
    <property type="entry name" value="PHOSPHATE-SPECIFIC TRANSPORT SYSTEM ACCESSORY PROTEIN PHOU"/>
    <property type="match status" value="1"/>
</dbReference>